<keyword evidence="2" id="KW-1185">Reference proteome</keyword>
<dbReference type="Proteomes" id="UP001604336">
    <property type="component" value="Unassembled WGS sequence"/>
</dbReference>
<comment type="caution">
    <text evidence="1">The sequence shown here is derived from an EMBL/GenBank/DDBJ whole genome shotgun (WGS) entry which is preliminary data.</text>
</comment>
<proteinExistence type="predicted"/>
<evidence type="ECO:0000313" key="2">
    <source>
        <dbReference type="Proteomes" id="UP001604336"/>
    </source>
</evidence>
<dbReference type="EMBL" id="JBFOLK010000013">
    <property type="protein sequence ID" value="KAL2465133.1"/>
    <property type="molecule type" value="Genomic_DNA"/>
</dbReference>
<evidence type="ECO:0000313" key="1">
    <source>
        <dbReference type="EMBL" id="KAL2465133.1"/>
    </source>
</evidence>
<dbReference type="AlphaFoldDB" id="A0ABD1PMJ9"/>
<sequence length="125" mass="13470">MVNRGETGLNYENVTQGRVSRRDVNASSRKLKNFNPRPALQLPVAILVFSPTKSPYTHDNISMIAAAGGCSAPKTAVRRGSDGGDVGEAIPTTSLMILLENIKAEESSNADELVKWNKTVKGSER</sequence>
<protein>
    <submittedName>
        <fullName evidence="1">Uncharacterized protein</fullName>
    </submittedName>
</protein>
<organism evidence="1 2">
    <name type="scientific">Abeliophyllum distichum</name>
    <dbReference type="NCBI Taxonomy" id="126358"/>
    <lineage>
        <taxon>Eukaryota</taxon>
        <taxon>Viridiplantae</taxon>
        <taxon>Streptophyta</taxon>
        <taxon>Embryophyta</taxon>
        <taxon>Tracheophyta</taxon>
        <taxon>Spermatophyta</taxon>
        <taxon>Magnoliopsida</taxon>
        <taxon>eudicotyledons</taxon>
        <taxon>Gunneridae</taxon>
        <taxon>Pentapetalae</taxon>
        <taxon>asterids</taxon>
        <taxon>lamiids</taxon>
        <taxon>Lamiales</taxon>
        <taxon>Oleaceae</taxon>
        <taxon>Forsythieae</taxon>
        <taxon>Abeliophyllum</taxon>
    </lineage>
</organism>
<reference evidence="2" key="1">
    <citation type="submission" date="2024-07" db="EMBL/GenBank/DDBJ databases">
        <title>Two chromosome-level genome assemblies of Korean endemic species Abeliophyllum distichum and Forsythia ovata (Oleaceae).</title>
        <authorList>
            <person name="Jang H."/>
        </authorList>
    </citation>
    <scope>NUCLEOTIDE SEQUENCE [LARGE SCALE GENOMIC DNA]</scope>
</reference>
<gene>
    <name evidence="1" type="ORF">Adt_40984</name>
</gene>
<accession>A0ABD1PMJ9</accession>
<name>A0ABD1PMJ9_9LAMI</name>